<dbReference type="EMBL" id="JASSZA010000005">
    <property type="protein sequence ID" value="KAK2109466.1"/>
    <property type="molecule type" value="Genomic_DNA"/>
</dbReference>
<evidence type="ECO:0000313" key="2">
    <source>
        <dbReference type="Proteomes" id="UP001266305"/>
    </source>
</evidence>
<sequence length="53" mass="5675">TSVSAGFQAASVDTPVELVSSTTKVEAKFHKELWLLPPCLRFCHLASGTGLSR</sequence>
<protein>
    <submittedName>
        <fullName evidence="1">Uncharacterized protein</fullName>
    </submittedName>
</protein>
<reference evidence="1 2" key="1">
    <citation type="submission" date="2023-05" db="EMBL/GenBank/DDBJ databases">
        <title>B98-5 Cell Line De Novo Hybrid Assembly: An Optical Mapping Approach.</title>
        <authorList>
            <person name="Kananen K."/>
            <person name="Auerbach J.A."/>
            <person name="Kautto E."/>
            <person name="Blachly J.S."/>
        </authorList>
    </citation>
    <scope>NUCLEOTIDE SEQUENCE [LARGE SCALE GENOMIC DNA]</scope>
    <source>
        <strain evidence="1">B95-8</strain>
        <tissue evidence="1">Cell line</tissue>
    </source>
</reference>
<evidence type="ECO:0000313" key="1">
    <source>
        <dbReference type="EMBL" id="KAK2109466.1"/>
    </source>
</evidence>
<keyword evidence="2" id="KW-1185">Reference proteome</keyword>
<dbReference type="Proteomes" id="UP001266305">
    <property type="component" value="Unassembled WGS sequence"/>
</dbReference>
<feature type="non-terminal residue" evidence="1">
    <location>
        <position position="1"/>
    </location>
</feature>
<comment type="caution">
    <text evidence="1">The sequence shown here is derived from an EMBL/GenBank/DDBJ whole genome shotgun (WGS) entry which is preliminary data.</text>
</comment>
<proteinExistence type="predicted"/>
<organism evidence="1 2">
    <name type="scientific">Saguinus oedipus</name>
    <name type="common">Cotton-top tamarin</name>
    <name type="synonym">Oedipomidas oedipus</name>
    <dbReference type="NCBI Taxonomy" id="9490"/>
    <lineage>
        <taxon>Eukaryota</taxon>
        <taxon>Metazoa</taxon>
        <taxon>Chordata</taxon>
        <taxon>Craniata</taxon>
        <taxon>Vertebrata</taxon>
        <taxon>Euteleostomi</taxon>
        <taxon>Mammalia</taxon>
        <taxon>Eutheria</taxon>
        <taxon>Euarchontoglires</taxon>
        <taxon>Primates</taxon>
        <taxon>Haplorrhini</taxon>
        <taxon>Platyrrhini</taxon>
        <taxon>Cebidae</taxon>
        <taxon>Callitrichinae</taxon>
        <taxon>Saguinus</taxon>
    </lineage>
</organism>
<name>A0ABQ9VJA7_SAGOE</name>
<accession>A0ABQ9VJA7</accession>
<gene>
    <name evidence="1" type="ORF">P7K49_009212</name>
</gene>